<proteinExistence type="predicted"/>
<dbReference type="Gene3D" id="3.90.1150.10">
    <property type="entry name" value="Aspartate Aminotransferase, domain 1"/>
    <property type="match status" value="1"/>
</dbReference>
<accession>X1LW99</accession>
<name>X1LW99_9ZZZZ</name>
<sequence length="46" mass="4956">GIGYGKSGDGYVRLSLTIPDAGLVKGLSRLAQWRNTRARPAIKKIT</sequence>
<reference evidence="1" key="1">
    <citation type="journal article" date="2014" name="Front. Microbiol.">
        <title>High frequency of phylogenetically diverse reductive dehalogenase-homologous genes in deep subseafloor sedimentary metagenomes.</title>
        <authorList>
            <person name="Kawai M."/>
            <person name="Futagami T."/>
            <person name="Toyoda A."/>
            <person name="Takaki Y."/>
            <person name="Nishi S."/>
            <person name="Hori S."/>
            <person name="Arai W."/>
            <person name="Tsubouchi T."/>
            <person name="Morono Y."/>
            <person name="Uchiyama I."/>
            <person name="Ito T."/>
            <person name="Fujiyama A."/>
            <person name="Inagaki F."/>
            <person name="Takami H."/>
        </authorList>
    </citation>
    <scope>NUCLEOTIDE SEQUENCE</scope>
    <source>
        <strain evidence="1">Expedition CK06-06</strain>
    </source>
</reference>
<evidence type="ECO:0008006" key="2">
    <source>
        <dbReference type="Google" id="ProtNLM"/>
    </source>
</evidence>
<comment type="caution">
    <text evidence="1">The sequence shown here is derived from an EMBL/GenBank/DDBJ whole genome shotgun (WGS) entry which is preliminary data.</text>
</comment>
<dbReference type="AlphaFoldDB" id="X1LW99"/>
<gene>
    <name evidence="1" type="ORF">S06H3_23364</name>
</gene>
<dbReference type="InterPro" id="IPR015422">
    <property type="entry name" value="PyrdxlP-dep_Trfase_small"/>
</dbReference>
<feature type="non-terminal residue" evidence="1">
    <location>
        <position position="1"/>
    </location>
</feature>
<protein>
    <recommendedName>
        <fullName evidence="2">LL-diaminopimelate aminotransferase</fullName>
    </recommendedName>
</protein>
<evidence type="ECO:0000313" key="1">
    <source>
        <dbReference type="EMBL" id="GAI06700.1"/>
    </source>
</evidence>
<organism evidence="1">
    <name type="scientific">marine sediment metagenome</name>
    <dbReference type="NCBI Taxonomy" id="412755"/>
    <lineage>
        <taxon>unclassified sequences</taxon>
        <taxon>metagenomes</taxon>
        <taxon>ecological metagenomes</taxon>
    </lineage>
</organism>
<dbReference type="EMBL" id="BARV01012687">
    <property type="protein sequence ID" value="GAI06700.1"/>
    <property type="molecule type" value="Genomic_DNA"/>
</dbReference>